<evidence type="ECO:0000313" key="2">
    <source>
        <dbReference type="EMBL" id="MBD5781801.1"/>
    </source>
</evidence>
<dbReference type="PROSITE" id="PS00409">
    <property type="entry name" value="PROKAR_NTER_METHYL"/>
    <property type="match status" value="1"/>
</dbReference>
<keyword evidence="3" id="KW-1185">Reference proteome</keyword>
<dbReference type="EMBL" id="JACYFG010000051">
    <property type="protein sequence ID" value="MBD5781801.1"/>
    <property type="molecule type" value="Genomic_DNA"/>
</dbReference>
<evidence type="ECO:0000256" key="1">
    <source>
        <dbReference type="SAM" id="Phobius"/>
    </source>
</evidence>
<protein>
    <submittedName>
        <fullName evidence="2">Prepilin-type N-terminal cleavage/methylation domain-containing protein</fullName>
    </submittedName>
</protein>
<accession>A0A927IJ04</accession>
<dbReference type="Proteomes" id="UP000622317">
    <property type="component" value="Unassembled WGS sequence"/>
</dbReference>
<keyword evidence="1" id="KW-0812">Transmembrane</keyword>
<dbReference type="NCBIfam" id="TIGR02532">
    <property type="entry name" value="IV_pilin_GFxxxE"/>
    <property type="match status" value="1"/>
</dbReference>
<keyword evidence="1" id="KW-0472">Membrane</keyword>
<feature type="transmembrane region" description="Helical" evidence="1">
    <location>
        <begin position="21"/>
        <end position="46"/>
    </location>
</feature>
<organism evidence="2 3">
    <name type="scientific">Pelagicoccus enzymogenes</name>
    <dbReference type="NCBI Taxonomy" id="2773457"/>
    <lineage>
        <taxon>Bacteria</taxon>
        <taxon>Pseudomonadati</taxon>
        <taxon>Verrucomicrobiota</taxon>
        <taxon>Opitutia</taxon>
        <taxon>Puniceicoccales</taxon>
        <taxon>Pelagicoccaceae</taxon>
        <taxon>Pelagicoccus</taxon>
    </lineage>
</organism>
<dbReference type="InterPro" id="IPR012902">
    <property type="entry name" value="N_methyl_site"/>
</dbReference>
<reference evidence="2" key="1">
    <citation type="submission" date="2020-09" db="EMBL/GenBank/DDBJ databases">
        <title>Pelagicoccus enzymogenes sp. nov. with an EPS production, isolated from marine sediment.</title>
        <authorList>
            <person name="Feng X."/>
        </authorList>
    </citation>
    <scope>NUCLEOTIDE SEQUENCE</scope>
    <source>
        <strain evidence="2">NFK12</strain>
    </source>
</reference>
<sequence>MTITTDLSRKAKSLRARSGFTLVEVMVGLVLGGLVLAASTGSLLFISRGAAGLGNYHDMNMRSRFMLDKFASDARMTVDVNSASSTAVSLDVYNSTGGLDTIVYSYDPDALLFSRIVYPDQDMAAGVSDVILENVEALTFTYFNMIYDSSTGELEETTNLLEIKEIQLEALMEMSALNTLNTNQIISARYMMRNKKVST</sequence>
<keyword evidence="1" id="KW-1133">Transmembrane helix</keyword>
<proteinExistence type="predicted"/>
<comment type="caution">
    <text evidence="2">The sequence shown here is derived from an EMBL/GenBank/DDBJ whole genome shotgun (WGS) entry which is preliminary data.</text>
</comment>
<dbReference type="Pfam" id="PF07963">
    <property type="entry name" value="N_methyl"/>
    <property type="match status" value="1"/>
</dbReference>
<evidence type="ECO:0000313" key="3">
    <source>
        <dbReference type="Proteomes" id="UP000622317"/>
    </source>
</evidence>
<dbReference type="AlphaFoldDB" id="A0A927IJ04"/>
<name>A0A927IJ04_9BACT</name>
<gene>
    <name evidence="2" type="ORF">IEN85_20035</name>
</gene>
<dbReference type="RefSeq" id="WP_191618881.1">
    <property type="nucleotide sequence ID" value="NZ_JACYFG010000051.1"/>
</dbReference>